<reference evidence="14 15" key="1">
    <citation type="submission" date="2015-04" db="EMBL/GenBank/DDBJ databases">
        <authorList>
            <person name="Heijne W.H."/>
            <person name="Fedorova N.D."/>
            <person name="Nierman W.C."/>
            <person name="Vollebregt A.W."/>
            <person name="Zhao Z."/>
            <person name="Wu L."/>
            <person name="Kumar M."/>
            <person name="Stam H."/>
            <person name="van den Berg M.A."/>
            <person name="Pel H.J."/>
        </authorList>
    </citation>
    <scope>NUCLEOTIDE SEQUENCE [LARGE SCALE GENOMIC DNA]</scope>
    <source>
        <strain evidence="14 15">CBS 393.64</strain>
    </source>
</reference>
<keyword evidence="9" id="KW-0067">ATP-binding</keyword>
<evidence type="ECO:0000256" key="10">
    <source>
        <dbReference type="ARBA" id="ARBA00029916"/>
    </source>
</evidence>
<evidence type="ECO:0000256" key="5">
    <source>
        <dbReference type="ARBA" id="ARBA00022571"/>
    </source>
</evidence>
<gene>
    <name evidence="14" type="ORF">T310_10196</name>
</gene>
<dbReference type="EC" id="6.3.4.5" evidence="3"/>
<dbReference type="PANTHER" id="PTHR11587">
    <property type="entry name" value="ARGININOSUCCINATE SYNTHASE"/>
    <property type="match status" value="1"/>
</dbReference>
<dbReference type="GO" id="GO:0005524">
    <property type="term" value="F:ATP binding"/>
    <property type="evidence" value="ECO:0007669"/>
    <property type="project" value="UniProtKB-KW"/>
</dbReference>
<dbReference type="AlphaFoldDB" id="A0A0F4YDM8"/>
<name>A0A0F4YDM8_RASE3</name>
<comment type="caution">
    <text evidence="14">The sequence shown here is derived from an EMBL/GenBank/DDBJ whole genome shotgun (WGS) entry which is preliminary data.</text>
</comment>
<dbReference type="InterPro" id="IPR001518">
    <property type="entry name" value="Arginosuc_synth"/>
</dbReference>
<comment type="similarity">
    <text evidence="11">Belongs to the argininosuccinate synthase family. Type 1 subfamily.</text>
</comment>
<dbReference type="GO" id="GO:0005737">
    <property type="term" value="C:cytoplasm"/>
    <property type="evidence" value="ECO:0007669"/>
    <property type="project" value="TreeGrafter"/>
</dbReference>
<evidence type="ECO:0000256" key="3">
    <source>
        <dbReference type="ARBA" id="ARBA00012286"/>
    </source>
</evidence>
<keyword evidence="15" id="KW-1185">Reference proteome</keyword>
<keyword evidence="7" id="KW-0028">Amino-acid biosynthesis</keyword>
<dbReference type="GO" id="GO:0000050">
    <property type="term" value="P:urea cycle"/>
    <property type="evidence" value="ECO:0007669"/>
    <property type="project" value="TreeGrafter"/>
</dbReference>
<dbReference type="STRING" id="1408163.A0A0F4YDM8"/>
<evidence type="ECO:0000256" key="8">
    <source>
        <dbReference type="ARBA" id="ARBA00022741"/>
    </source>
</evidence>
<organism evidence="14 15">
    <name type="scientific">Rasamsonia emersonii (strain ATCC 16479 / CBS 393.64 / IMI 116815)</name>
    <dbReference type="NCBI Taxonomy" id="1408163"/>
    <lineage>
        <taxon>Eukaryota</taxon>
        <taxon>Fungi</taxon>
        <taxon>Dikarya</taxon>
        <taxon>Ascomycota</taxon>
        <taxon>Pezizomycotina</taxon>
        <taxon>Eurotiomycetes</taxon>
        <taxon>Eurotiomycetidae</taxon>
        <taxon>Eurotiales</taxon>
        <taxon>Trichocomaceae</taxon>
        <taxon>Rasamsonia</taxon>
    </lineage>
</organism>
<keyword evidence="6 14" id="KW-0436">Ligase</keyword>
<dbReference type="GO" id="GO:0006526">
    <property type="term" value="P:L-arginine biosynthetic process"/>
    <property type="evidence" value="ECO:0007669"/>
    <property type="project" value="UniProtKB-UniPathway"/>
</dbReference>
<dbReference type="SUPFAM" id="SSF52402">
    <property type="entry name" value="Adenine nucleotide alpha hydrolases-like"/>
    <property type="match status" value="1"/>
</dbReference>
<dbReference type="Gene3D" id="3.40.50.620">
    <property type="entry name" value="HUPs"/>
    <property type="match status" value="1"/>
</dbReference>
<dbReference type="InterPro" id="IPR023434">
    <property type="entry name" value="Arginosuc_synth_type_1_subfam"/>
</dbReference>
<evidence type="ECO:0000256" key="2">
    <source>
        <dbReference type="ARBA" id="ARBA00011881"/>
    </source>
</evidence>
<dbReference type="InterPro" id="IPR024074">
    <property type="entry name" value="AS_cat/multimer_dom_body"/>
</dbReference>
<dbReference type="OrthoDB" id="1688907at2759"/>
<evidence type="ECO:0000256" key="6">
    <source>
        <dbReference type="ARBA" id="ARBA00022598"/>
    </source>
</evidence>
<dbReference type="NCBIfam" id="NF001770">
    <property type="entry name" value="PRK00509.1"/>
    <property type="match status" value="1"/>
</dbReference>
<dbReference type="RefSeq" id="XP_013322822.1">
    <property type="nucleotide sequence ID" value="XM_013467368.1"/>
</dbReference>
<keyword evidence="5" id="KW-0055">Arginine biosynthesis</keyword>
<feature type="domain" description="Arginosuccinate synthase C-terminal" evidence="13">
    <location>
        <begin position="178"/>
        <end position="401"/>
    </location>
</feature>
<evidence type="ECO:0000313" key="14">
    <source>
        <dbReference type="EMBL" id="KKA16210.1"/>
    </source>
</evidence>
<dbReference type="Gene3D" id="3.90.1260.10">
    <property type="entry name" value="Argininosuccinate synthetase, chain A, domain 2"/>
    <property type="match status" value="1"/>
</dbReference>
<dbReference type="InterPro" id="IPR018223">
    <property type="entry name" value="Arginosuc_synth_CS"/>
</dbReference>
<dbReference type="GeneID" id="25313264"/>
<evidence type="ECO:0000256" key="9">
    <source>
        <dbReference type="ARBA" id="ARBA00022840"/>
    </source>
</evidence>
<dbReference type="UniPathway" id="UPA00068">
    <property type="reaction ID" value="UER00113"/>
</dbReference>
<dbReference type="GO" id="GO:0004055">
    <property type="term" value="F:argininosuccinate synthase activity"/>
    <property type="evidence" value="ECO:0007669"/>
    <property type="project" value="UniProtKB-EC"/>
</dbReference>
<dbReference type="Pfam" id="PF20979">
    <property type="entry name" value="Arginosuc_syn_C"/>
    <property type="match status" value="1"/>
</dbReference>
<dbReference type="PANTHER" id="PTHR11587:SF2">
    <property type="entry name" value="ARGININOSUCCINATE SYNTHASE"/>
    <property type="match status" value="1"/>
</dbReference>
<dbReference type="FunFam" id="3.40.50.620:FF:000019">
    <property type="entry name" value="Argininosuccinate synthase"/>
    <property type="match status" value="1"/>
</dbReference>
<accession>A0A0F4YDM8</accession>
<dbReference type="NCBIfam" id="TIGR00032">
    <property type="entry name" value="argG"/>
    <property type="match status" value="1"/>
</dbReference>
<protein>
    <recommendedName>
        <fullName evidence="4">Argininosuccinate synthase</fullName>
        <ecNumber evidence="3">6.3.4.5</ecNumber>
    </recommendedName>
    <alternativeName>
        <fullName evidence="10">Citrulline--aspartate ligase</fullName>
    </alternativeName>
</protein>
<comment type="subunit">
    <text evidence="2">Homotetramer.</text>
</comment>
<proteinExistence type="inferred from homology"/>
<comment type="pathway">
    <text evidence="1">Amino-acid biosynthesis; L-arginine biosynthesis; L-arginine from L-ornithine and carbamoyl phosphate: step 2/3.</text>
</comment>
<evidence type="ECO:0000256" key="1">
    <source>
        <dbReference type="ARBA" id="ARBA00004967"/>
    </source>
</evidence>
<dbReference type="FunFam" id="3.90.1260.10:FF:000003">
    <property type="entry name" value="Argininosuccinate synthase"/>
    <property type="match status" value="1"/>
</dbReference>
<dbReference type="InterPro" id="IPR048268">
    <property type="entry name" value="Arginosuc_syn_C"/>
</dbReference>
<dbReference type="CDD" id="cd01999">
    <property type="entry name" value="ASS"/>
    <property type="match status" value="1"/>
</dbReference>
<evidence type="ECO:0000256" key="4">
    <source>
        <dbReference type="ARBA" id="ARBA00014810"/>
    </source>
</evidence>
<dbReference type="GO" id="GO:0000053">
    <property type="term" value="P:argininosuccinate metabolic process"/>
    <property type="evidence" value="ECO:0007669"/>
    <property type="project" value="TreeGrafter"/>
</dbReference>
<evidence type="ECO:0000259" key="13">
    <source>
        <dbReference type="Pfam" id="PF20979"/>
    </source>
</evidence>
<feature type="domain" description="Arginosuccinate synthase-like N-terminal" evidence="12">
    <location>
        <begin position="5"/>
        <end position="169"/>
    </location>
</feature>
<evidence type="ECO:0000259" key="12">
    <source>
        <dbReference type="Pfam" id="PF00764"/>
    </source>
</evidence>
<dbReference type="Proteomes" id="UP000053958">
    <property type="component" value="Unassembled WGS sequence"/>
</dbReference>
<dbReference type="InterPro" id="IPR048267">
    <property type="entry name" value="Arginosuc_syn_N"/>
</dbReference>
<dbReference type="PROSITE" id="PS00565">
    <property type="entry name" value="ARGININOSUCCIN_SYN_2"/>
    <property type="match status" value="1"/>
</dbReference>
<keyword evidence="8" id="KW-0547">Nucleotide-binding</keyword>
<dbReference type="Pfam" id="PF00764">
    <property type="entry name" value="Arginosuc_synth"/>
    <property type="match status" value="1"/>
</dbReference>
<sequence>MAKDKVCLAYSGGLDTSVILAWLIEQGYDVVCFLADVGQNEDWKAAEEKALKIGATKFVVEDLKREFVEELCWRAVQCNAILEDRYLLGTSLARPVIARAQMRVAQREGCVAVSHGCTGKGNDQVRFELAFYAIQPSIKVIAPWRMPEFFNRFAGRNDLLDYAAKVGIPVTSTKAKPWSIDANLAHTSYEAGILEDPNQTPPDDMWRMTDSPLNAPNTPEDFAISFEKGLPVKLTLASGETLTDSLDIFTTLNAIGRKHGIGRIDIVENRYIGIKSRGCYDSPAMTILRAAHIDLEGLVLDREVRALRDQFVTFNWSKLVYNGLYFSPEREFIEKSVIASQETVNGTVRLRAYKGSVSILGRFSETEKLYSAEESSMDSLVDFSPVDTTGFIGISKIRLAKYGQRKAEMGESLSRA</sequence>
<evidence type="ECO:0000256" key="11">
    <source>
        <dbReference type="ARBA" id="ARBA00060987"/>
    </source>
</evidence>
<evidence type="ECO:0000313" key="15">
    <source>
        <dbReference type="Proteomes" id="UP000053958"/>
    </source>
</evidence>
<dbReference type="SUPFAM" id="SSF69864">
    <property type="entry name" value="Argininosuccinate synthetase, C-terminal domain"/>
    <property type="match status" value="1"/>
</dbReference>
<dbReference type="EMBL" id="LASV01000810">
    <property type="protein sequence ID" value="KKA16210.1"/>
    <property type="molecule type" value="Genomic_DNA"/>
</dbReference>
<dbReference type="PROSITE" id="PS00564">
    <property type="entry name" value="ARGININOSUCCIN_SYN_1"/>
    <property type="match status" value="1"/>
</dbReference>
<dbReference type="HAMAP" id="MF_00005">
    <property type="entry name" value="Arg_succ_synth_type1"/>
    <property type="match status" value="1"/>
</dbReference>
<evidence type="ECO:0000256" key="7">
    <source>
        <dbReference type="ARBA" id="ARBA00022605"/>
    </source>
</evidence>
<dbReference type="InterPro" id="IPR014729">
    <property type="entry name" value="Rossmann-like_a/b/a_fold"/>
</dbReference>